<dbReference type="RefSeq" id="XP_040740767.1">
    <property type="nucleotide sequence ID" value="XM_040888457.1"/>
</dbReference>
<name>A0A1Y1VZW2_9FUNG</name>
<dbReference type="Proteomes" id="UP000193922">
    <property type="component" value="Unassembled WGS sequence"/>
</dbReference>
<keyword evidence="2" id="KW-1185">Reference proteome</keyword>
<dbReference type="AlphaFoldDB" id="A0A1Y1VZW2"/>
<proteinExistence type="predicted"/>
<evidence type="ECO:0008006" key="3">
    <source>
        <dbReference type="Google" id="ProtNLM"/>
    </source>
</evidence>
<organism evidence="1 2">
    <name type="scientific">Linderina pennispora</name>
    <dbReference type="NCBI Taxonomy" id="61395"/>
    <lineage>
        <taxon>Eukaryota</taxon>
        <taxon>Fungi</taxon>
        <taxon>Fungi incertae sedis</taxon>
        <taxon>Zoopagomycota</taxon>
        <taxon>Kickxellomycotina</taxon>
        <taxon>Kickxellomycetes</taxon>
        <taxon>Kickxellales</taxon>
        <taxon>Kickxellaceae</taxon>
        <taxon>Linderina</taxon>
    </lineage>
</organism>
<dbReference type="EMBL" id="MCFD01000014">
    <property type="protein sequence ID" value="ORX66808.1"/>
    <property type="molecule type" value="Genomic_DNA"/>
</dbReference>
<accession>A0A1Y1VZW2</accession>
<protein>
    <recommendedName>
        <fullName evidence="3">F-box domain-containing protein</fullName>
    </recommendedName>
</protein>
<comment type="caution">
    <text evidence="1">The sequence shown here is derived from an EMBL/GenBank/DDBJ whole genome shotgun (WGS) entry which is preliminary data.</text>
</comment>
<dbReference type="GeneID" id="63805105"/>
<sequence>MEYVPLSLNSLVRGSILYRALSLVLYEKQGQDAGLGGYRIAAELATSLMPILYGTVIIDAEYPGSIIGYGGPIFQLSLQQAWMSFAKEVRLLVFCPVTILQHIGFDRGSWCNVKTFRCTASPISANTYLASNIAPVVNRNACYLIDHLPSLTEIDIIVSSPDGLLFRLMQTLNMAVCNKLMGATLDLSTQSFLIPRLPTTLQALGYTRTCFHPSLAANLKLLDIKVMCANFPWCIFASPWLVSYPSPKMAFPSLKRLVASRLFAKHAGFYGYIANSPLKSVKVTEIARDASLIDPLVVSGIDDFHLDLVASRLPGMRDDISVENAVRGLFGTRSPLRTATLVLGGLSFPRIETAEWCSLSSLHFIVGTVELACVCCLLQQLPRLRMLRIESEFVSAAKVFADSQDGQLSTTLESLALLSISAMDRQSCGMLRRMVSRIPSLFKLTIRRYMVTSFAGLSRPDGDEIQVVPDDSISMAMGMRMF</sequence>
<evidence type="ECO:0000313" key="1">
    <source>
        <dbReference type="EMBL" id="ORX66808.1"/>
    </source>
</evidence>
<gene>
    <name evidence="1" type="ORF">DL89DRAFT_269861</name>
</gene>
<evidence type="ECO:0000313" key="2">
    <source>
        <dbReference type="Proteomes" id="UP000193922"/>
    </source>
</evidence>
<reference evidence="1 2" key="1">
    <citation type="submission" date="2016-07" db="EMBL/GenBank/DDBJ databases">
        <title>Pervasive Adenine N6-methylation of Active Genes in Fungi.</title>
        <authorList>
            <consortium name="DOE Joint Genome Institute"/>
            <person name="Mondo S.J."/>
            <person name="Dannebaum R.O."/>
            <person name="Kuo R.C."/>
            <person name="Labutti K."/>
            <person name="Haridas S."/>
            <person name="Kuo A."/>
            <person name="Salamov A."/>
            <person name="Ahrendt S.R."/>
            <person name="Lipzen A."/>
            <person name="Sullivan W."/>
            <person name="Andreopoulos W.B."/>
            <person name="Clum A."/>
            <person name="Lindquist E."/>
            <person name="Daum C."/>
            <person name="Ramamoorthy G.K."/>
            <person name="Gryganskyi A."/>
            <person name="Culley D."/>
            <person name="Magnuson J.K."/>
            <person name="James T.Y."/>
            <person name="O'Malley M.A."/>
            <person name="Stajich J.E."/>
            <person name="Spatafora J.W."/>
            <person name="Visel A."/>
            <person name="Grigoriev I.V."/>
        </authorList>
    </citation>
    <scope>NUCLEOTIDE SEQUENCE [LARGE SCALE GENOMIC DNA]</scope>
    <source>
        <strain evidence="1 2">ATCC 12442</strain>
    </source>
</reference>